<protein>
    <recommendedName>
        <fullName evidence="3">DUF4003 domain-containing protein</fullName>
    </recommendedName>
</protein>
<evidence type="ECO:0000313" key="2">
    <source>
        <dbReference type="Proteomes" id="UP000013785"/>
    </source>
</evidence>
<proteinExistence type="predicted"/>
<dbReference type="InterPro" id="IPR025062">
    <property type="entry name" value="DUF4003"/>
</dbReference>
<dbReference type="Pfam" id="PF13170">
    <property type="entry name" value="DUF4003"/>
    <property type="match status" value="1"/>
</dbReference>
<accession>R3TYB1</accession>
<gene>
    <name evidence="1" type="ORF">UC3_00944</name>
</gene>
<organism evidence="1 2">
    <name type="scientific">Enterococcus phoeniculicola ATCC BAA-412</name>
    <dbReference type="NCBI Taxonomy" id="1158610"/>
    <lineage>
        <taxon>Bacteria</taxon>
        <taxon>Bacillati</taxon>
        <taxon>Bacillota</taxon>
        <taxon>Bacilli</taxon>
        <taxon>Lactobacillales</taxon>
        <taxon>Enterococcaceae</taxon>
        <taxon>Enterococcus</taxon>
    </lineage>
</organism>
<dbReference type="RefSeq" id="WP_010767616.1">
    <property type="nucleotide sequence ID" value="NZ_ASWE01000002.1"/>
</dbReference>
<dbReference type="AlphaFoldDB" id="R3TYB1"/>
<dbReference type="STRING" id="154621.RV11_GL001136"/>
<evidence type="ECO:0008006" key="3">
    <source>
        <dbReference type="Google" id="ProtNLM"/>
    </source>
</evidence>
<name>R3TYB1_9ENTE</name>
<sequence length="243" mass="28180">MTLQAVIELQENYEQLKKEQWLDKQLRYVLARSFVGSQHPFSGTVYQQTRQRIKDQLALFNQFSSPVRESIICLLMTHNRTSEQAISQLLEDYDQLINGGFRRSPYTYFAAYLLQFSKTNDKLAIIAKGKEIYQAIKQTHPFLTGEEDAPITISLAQNSLLQKFPVTDITDIMEKYYVSMNKIGFSKGDELQFAAGNAVLLFQGYHPSIIEEMMQMIQQFSLHRLPFRRETYASIVFLTYLST</sequence>
<dbReference type="EMBL" id="AJAT01000011">
    <property type="protein sequence ID" value="EOL46138.1"/>
    <property type="molecule type" value="Genomic_DNA"/>
</dbReference>
<dbReference type="HOGENOM" id="CLU_072519_1_0_9"/>
<dbReference type="eggNOG" id="ENOG502Z8IC">
    <property type="taxonomic scope" value="Bacteria"/>
</dbReference>
<evidence type="ECO:0000313" key="1">
    <source>
        <dbReference type="EMBL" id="EOL46138.1"/>
    </source>
</evidence>
<reference evidence="1 2" key="1">
    <citation type="submission" date="2013-02" db="EMBL/GenBank/DDBJ databases">
        <title>The Genome Sequence of Enterococcus phoeniculicola BAA-412.</title>
        <authorList>
            <consortium name="The Broad Institute Genome Sequencing Platform"/>
            <consortium name="The Broad Institute Genome Sequencing Center for Infectious Disease"/>
            <person name="Earl A.M."/>
            <person name="Gilmore M.S."/>
            <person name="Lebreton F."/>
            <person name="Walker B."/>
            <person name="Young S.K."/>
            <person name="Zeng Q."/>
            <person name="Gargeya S."/>
            <person name="Fitzgerald M."/>
            <person name="Haas B."/>
            <person name="Abouelleil A."/>
            <person name="Alvarado L."/>
            <person name="Arachchi H.M."/>
            <person name="Berlin A.M."/>
            <person name="Chapman S.B."/>
            <person name="Dewar J."/>
            <person name="Goldberg J."/>
            <person name="Griggs A."/>
            <person name="Gujja S."/>
            <person name="Hansen M."/>
            <person name="Howarth C."/>
            <person name="Imamovic A."/>
            <person name="Larimer J."/>
            <person name="McCowan C."/>
            <person name="Murphy C."/>
            <person name="Neiman D."/>
            <person name="Pearson M."/>
            <person name="Priest M."/>
            <person name="Roberts A."/>
            <person name="Saif S."/>
            <person name="Shea T."/>
            <person name="Sisk P."/>
            <person name="Sykes S."/>
            <person name="Wortman J."/>
            <person name="Nusbaum C."/>
            <person name="Birren B."/>
        </authorList>
    </citation>
    <scope>NUCLEOTIDE SEQUENCE [LARGE SCALE GENOMIC DNA]</scope>
    <source>
        <strain evidence="1 2">ATCC BAA-412</strain>
    </source>
</reference>
<comment type="caution">
    <text evidence="1">The sequence shown here is derived from an EMBL/GenBank/DDBJ whole genome shotgun (WGS) entry which is preliminary data.</text>
</comment>
<keyword evidence="2" id="KW-1185">Reference proteome</keyword>
<dbReference type="Proteomes" id="UP000013785">
    <property type="component" value="Unassembled WGS sequence"/>
</dbReference>
<dbReference type="OrthoDB" id="1778393at2"/>
<dbReference type="PATRIC" id="fig|1158610.3.peg.922"/>